<reference evidence="3 4" key="1">
    <citation type="submission" date="2024-07" db="EMBL/GenBank/DDBJ databases">
        <title>Description of Labrys sedimenti sp. nov., isolated from a diclofenac-degrading enrichment culture.</title>
        <authorList>
            <person name="Tancsics A."/>
            <person name="Csepanyi A."/>
        </authorList>
    </citation>
    <scope>NUCLEOTIDE SEQUENCE [LARGE SCALE GENOMIC DNA]</scope>
    <source>
        <strain evidence="3 4">LMG 23578</strain>
    </source>
</reference>
<gene>
    <name evidence="3" type="ORF">ABXS05_17650</name>
</gene>
<dbReference type="Pfam" id="PF00563">
    <property type="entry name" value="EAL"/>
    <property type="match status" value="1"/>
</dbReference>
<dbReference type="PANTHER" id="PTHR44757">
    <property type="entry name" value="DIGUANYLATE CYCLASE DGCP"/>
    <property type="match status" value="1"/>
</dbReference>
<name>A0ABV3PP02_9HYPH</name>
<dbReference type="PANTHER" id="PTHR44757:SF2">
    <property type="entry name" value="BIOFILM ARCHITECTURE MAINTENANCE PROTEIN MBAA"/>
    <property type="match status" value="1"/>
</dbReference>
<feature type="domain" description="GGDEF" evidence="2">
    <location>
        <begin position="172"/>
        <end position="304"/>
    </location>
</feature>
<accession>A0ABV3PP02</accession>
<dbReference type="CDD" id="cd01948">
    <property type="entry name" value="EAL"/>
    <property type="match status" value="1"/>
</dbReference>
<dbReference type="SUPFAM" id="SSF55073">
    <property type="entry name" value="Nucleotide cyclase"/>
    <property type="match status" value="1"/>
</dbReference>
<organism evidence="3 4">
    <name type="scientific">Labrys neptuniae</name>
    <dbReference type="NCBI Taxonomy" id="376174"/>
    <lineage>
        <taxon>Bacteria</taxon>
        <taxon>Pseudomonadati</taxon>
        <taxon>Pseudomonadota</taxon>
        <taxon>Alphaproteobacteria</taxon>
        <taxon>Hyphomicrobiales</taxon>
        <taxon>Xanthobacteraceae</taxon>
        <taxon>Labrys</taxon>
    </lineage>
</organism>
<dbReference type="Pfam" id="PF00990">
    <property type="entry name" value="GGDEF"/>
    <property type="match status" value="1"/>
</dbReference>
<comment type="caution">
    <text evidence="3">The sequence shown here is derived from an EMBL/GenBank/DDBJ whole genome shotgun (WGS) entry which is preliminary data.</text>
</comment>
<dbReference type="SMART" id="SM00267">
    <property type="entry name" value="GGDEF"/>
    <property type="match status" value="1"/>
</dbReference>
<dbReference type="RefSeq" id="WP_311937331.1">
    <property type="nucleotide sequence ID" value="NZ_JBFNQD010000005.1"/>
</dbReference>
<dbReference type="InterPro" id="IPR001633">
    <property type="entry name" value="EAL_dom"/>
</dbReference>
<dbReference type="Proteomes" id="UP001555786">
    <property type="component" value="Unassembled WGS sequence"/>
</dbReference>
<evidence type="ECO:0000313" key="3">
    <source>
        <dbReference type="EMBL" id="MEW9307381.1"/>
    </source>
</evidence>
<dbReference type="Gene3D" id="3.30.70.270">
    <property type="match status" value="1"/>
</dbReference>
<dbReference type="PROSITE" id="PS50887">
    <property type="entry name" value="GGDEF"/>
    <property type="match status" value="1"/>
</dbReference>
<dbReference type="InterPro" id="IPR052155">
    <property type="entry name" value="Biofilm_reg_signaling"/>
</dbReference>
<evidence type="ECO:0000259" key="2">
    <source>
        <dbReference type="PROSITE" id="PS50887"/>
    </source>
</evidence>
<dbReference type="InterPro" id="IPR029787">
    <property type="entry name" value="Nucleotide_cyclase"/>
</dbReference>
<proteinExistence type="predicted"/>
<dbReference type="PROSITE" id="PS50883">
    <property type="entry name" value="EAL"/>
    <property type="match status" value="1"/>
</dbReference>
<dbReference type="Gene3D" id="3.20.20.450">
    <property type="entry name" value="EAL domain"/>
    <property type="match status" value="1"/>
</dbReference>
<keyword evidence="4" id="KW-1185">Reference proteome</keyword>
<dbReference type="InterPro" id="IPR043128">
    <property type="entry name" value="Rev_trsase/Diguanyl_cyclase"/>
</dbReference>
<evidence type="ECO:0000259" key="1">
    <source>
        <dbReference type="PROSITE" id="PS50883"/>
    </source>
</evidence>
<dbReference type="SUPFAM" id="SSF141868">
    <property type="entry name" value="EAL domain-like"/>
    <property type="match status" value="1"/>
</dbReference>
<feature type="domain" description="EAL" evidence="1">
    <location>
        <begin position="313"/>
        <end position="562"/>
    </location>
</feature>
<protein>
    <submittedName>
        <fullName evidence="3">EAL domain-containing protein</fullName>
    </submittedName>
</protein>
<dbReference type="EMBL" id="JBFNQD010000005">
    <property type="protein sequence ID" value="MEW9307381.1"/>
    <property type="molecule type" value="Genomic_DNA"/>
</dbReference>
<dbReference type="InterPro" id="IPR000160">
    <property type="entry name" value="GGDEF_dom"/>
</dbReference>
<dbReference type="CDD" id="cd01949">
    <property type="entry name" value="GGDEF"/>
    <property type="match status" value="1"/>
</dbReference>
<dbReference type="NCBIfam" id="TIGR00254">
    <property type="entry name" value="GGDEF"/>
    <property type="match status" value="1"/>
</dbReference>
<sequence length="572" mass="63322">MFRFWRKFRLPKGTPVEVEKIEAGEQALSEFLKHTQELISFYDGELRLIQFAAQLGTVRNGSMSIGASLFDIYPGVATGEARKAVDKVLATRAPMILNIATASNQGMEAWAFPAADGIGLIEVANSPARRAEAEHNRLMYQANHDVLTGLQNRQRLSDRLKEILAATDGQHTRSALLQIDLDDFKSVNDTLGHGTGDALLKMAADRIRGVLQEGDSAFRYAGDEFAIIQFGKDPIEAESVAQALVDAFKIPFMINEIPLFVGASVGIAFGPQHGTQSEELMKAADIALYAAKGEGRGCARTFNRSMMLLIEQRESLRRSLRLALERRELLLEYQPLLRSSGKVVGFEALVRWDHPEIGRITPNVFIPIAEADGLMDEIGRWVLEEACKQAMTWPETLNVAVNLSPAQFLGGSITDIVAQVIDSTGINADRIELEITESVLLEETVDNLDTLNTLNVLGIRISLDDFGTRYSSLNYLKNFPFDSLKIDQYFIQNVEKEHKSQTIVRAIIGMAHGLDMMVTAEGVETAVQAQWLIKEGCDVLQGHHLGQAMSAERARIFASKAGAPRRRRERVN</sequence>
<evidence type="ECO:0000313" key="4">
    <source>
        <dbReference type="Proteomes" id="UP001555786"/>
    </source>
</evidence>
<dbReference type="InterPro" id="IPR035919">
    <property type="entry name" value="EAL_sf"/>
</dbReference>
<dbReference type="SMART" id="SM00052">
    <property type="entry name" value="EAL"/>
    <property type="match status" value="1"/>
</dbReference>